<dbReference type="Pfam" id="PF00089">
    <property type="entry name" value="Trypsin"/>
    <property type="match status" value="1"/>
</dbReference>
<proteinExistence type="predicted"/>
<comment type="subcellular location">
    <subcellularLocation>
        <location evidence="1">Membrane</location>
        <topology evidence="1">Single-pass membrane protein</topology>
    </subcellularLocation>
</comment>
<keyword evidence="3" id="KW-0677">Repeat</keyword>
<dbReference type="PROSITE" id="PS01209">
    <property type="entry name" value="LDLRA_1"/>
    <property type="match status" value="3"/>
</dbReference>
<evidence type="ECO:0000313" key="12">
    <source>
        <dbReference type="Proteomes" id="UP000504633"/>
    </source>
</evidence>
<dbReference type="OrthoDB" id="2019384at2759"/>
<feature type="disulfide bond" evidence="9">
    <location>
        <begin position="167"/>
        <end position="179"/>
    </location>
</feature>
<evidence type="ECO:0000256" key="8">
    <source>
        <dbReference type="ARBA" id="ARBA00023180"/>
    </source>
</evidence>
<dbReference type="InterPro" id="IPR002172">
    <property type="entry name" value="LDrepeatLR_classA_rpt"/>
</dbReference>
<dbReference type="SUPFAM" id="SSF57535">
    <property type="entry name" value="Complement control module/SCR domain"/>
    <property type="match status" value="1"/>
</dbReference>
<dbReference type="SUPFAM" id="SSF57424">
    <property type="entry name" value="LDL receptor-like module"/>
    <property type="match status" value="4"/>
</dbReference>
<dbReference type="InterPro" id="IPR036055">
    <property type="entry name" value="LDL_receptor-like_sf"/>
</dbReference>
<evidence type="ECO:0000256" key="1">
    <source>
        <dbReference type="ARBA" id="ARBA00004167"/>
    </source>
</evidence>
<feature type="disulfide bond" evidence="9">
    <location>
        <begin position="78"/>
        <end position="96"/>
    </location>
</feature>
<keyword evidence="12" id="KW-1185">Reference proteome</keyword>
<dbReference type="AlphaFoldDB" id="A0A6J1MI77"/>
<dbReference type="InterPro" id="IPR035976">
    <property type="entry name" value="Sushi/SCR/CCP_sf"/>
</dbReference>
<keyword evidence="10" id="KW-0732">Signal</keyword>
<accession>A0A6J1MI77</accession>
<dbReference type="GO" id="GO:0004252">
    <property type="term" value="F:serine-type endopeptidase activity"/>
    <property type="evidence" value="ECO:0007669"/>
    <property type="project" value="InterPro"/>
</dbReference>
<evidence type="ECO:0000256" key="7">
    <source>
        <dbReference type="ARBA" id="ARBA00023170"/>
    </source>
</evidence>
<dbReference type="GO" id="GO:0043235">
    <property type="term" value="C:receptor complex"/>
    <property type="evidence" value="ECO:0007669"/>
    <property type="project" value="TreeGrafter"/>
</dbReference>
<reference evidence="13" key="1">
    <citation type="submission" date="2025-08" db="UniProtKB">
        <authorList>
            <consortium name="RefSeq"/>
        </authorList>
    </citation>
    <scope>IDENTIFICATION</scope>
    <source>
        <strain evidence="13">15085-1641.00</strain>
        <tissue evidence="13">Whole body</tissue>
    </source>
</reference>
<evidence type="ECO:0000259" key="11">
    <source>
        <dbReference type="Pfam" id="PF00089"/>
    </source>
</evidence>
<sequence>MFQVLQRELFGICLVLLSLQYAYETEAGMPKVPNNKFECKDGKRIDHSLICDGNKNCLDGSDETFEVCHDFKCDKLRCSYGGCIETTNMCDGKNDCWDGTDEYIFDCSSETHLFNTFISGECTDSQHSQFQCRQSKECLSYYEVCDGVENCSDKSDESPELCVGTICLEGTFRCAYGACISKTALCNHVTDCRDGSDEIASICSKDFNMSWYTNLWQKQDIPDTIDTTTIRISHENEKSCKVIGANVHLKTMYNGLPYLGEGTVPHMTTVRLSCGFNFVRQGSDVNTCDNGEWMAPWIECIKGCKSSTITNDRSIQAVCTYEDEIVDCSTLLHLPKTIATTKCAQGYKHTEAIAQGEVECKVGGFWRRRNAVSVKLKCIPDCGRTFDTVKGDPWVVSVFKRMGPDRHNFQCLGTIINPSYVLTVTSCFQHMRGITEYSIIMGNHTNSFNPNREHGYDVRHISTIISKFKPLVLLKMVNPFVLSAKERPICLEEIANDYNGPKPLPQGMAVVNKKNGTSSLTHVSNITHIIDFQDFRDSIKDEIEQA</sequence>
<evidence type="ECO:0000256" key="4">
    <source>
        <dbReference type="ARBA" id="ARBA00022989"/>
    </source>
</evidence>
<dbReference type="OMA" id="GTFRCAY"/>
<feature type="disulfide bond" evidence="9">
    <location>
        <begin position="174"/>
        <end position="192"/>
    </location>
</feature>
<dbReference type="InterPro" id="IPR000436">
    <property type="entry name" value="Sushi_SCR_CCP_dom"/>
</dbReference>
<dbReference type="InterPro" id="IPR043504">
    <property type="entry name" value="Peptidase_S1_PA_chymotrypsin"/>
</dbReference>
<dbReference type="InterPro" id="IPR051221">
    <property type="entry name" value="LDLR-related"/>
</dbReference>
<dbReference type="CDD" id="cd00112">
    <property type="entry name" value="LDLa"/>
    <property type="match status" value="4"/>
</dbReference>
<gene>
    <name evidence="13" type="primary">LOC111603420</name>
</gene>
<feature type="disulfide bond" evidence="9">
    <location>
        <begin position="39"/>
        <end position="57"/>
    </location>
</feature>
<evidence type="ECO:0000256" key="5">
    <source>
        <dbReference type="ARBA" id="ARBA00023136"/>
    </source>
</evidence>
<dbReference type="PANTHER" id="PTHR22722:SF5">
    <property type="entry name" value="LOW-DENSITY LIPOPROTEIN RECEPTOR-RELATED PROTEIN 1B"/>
    <property type="match status" value="1"/>
</dbReference>
<dbReference type="SUPFAM" id="SSF50494">
    <property type="entry name" value="Trypsin-like serine proteases"/>
    <property type="match status" value="1"/>
</dbReference>
<comment type="caution">
    <text evidence="9">Lacks conserved residue(s) required for the propagation of feature annotation.</text>
</comment>
<name>A0A6J1MI77_DROHY</name>
<dbReference type="GO" id="GO:0005886">
    <property type="term" value="C:plasma membrane"/>
    <property type="evidence" value="ECO:0007669"/>
    <property type="project" value="TreeGrafter"/>
</dbReference>
<feature type="chain" id="PRO_5026946164" evidence="10">
    <location>
        <begin position="28"/>
        <end position="546"/>
    </location>
</feature>
<dbReference type="SMART" id="SM00192">
    <property type="entry name" value="LDLa"/>
    <property type="match status" value="4"/>
</dbReference>
<dbReference type="GeneID" id="111603420"/>
<dbReference type="Proteomes" id="UP000504633">
    <property type="component" value="Unplaced"/>
</dbReference>
<dbReference type="KEGG" id="dhe:111603420"/>
<keyword evidence="8" id="KW-0325">Glycoprotein</keyword>
<dbReference type="Gene3D" id="2.40.10.10">
    <property type="entry name" value="Trypsin-like serine proteases"/>
    <property type="match status" value="1"/>
</dbReference>
<dbReference type="PROSITE" id="PS50068">
    <property type="entry name" value="LDLRA_2"/>
    <property type="match status" value="4"/>
</dbReference>
<keyword evidence="2" id="KW-0812">Transmembrane</keyword>
<dbReference type="PRINTS" id="PR00261">
    <property type="entry name" value="LDLRECEPTOR"/>
</dbReference>
<evidence type="ECO:0000256" key="2">
    <source>
        <dbReference type="ARBA" id="ARBA00022692"/>
    </source>
</evidence>
<feature type="domain" description="Peptidase S1" evidence="11">
    <location>
        <begin position="392"/>
        <end position="497"/>
    </location>
</feature>
<organism evidence="12 13">
    <name type="scientific">Drosophila hydei</name>
    <name type="common">Fruit fly</name>
    <dbReference type="NCBI Taxonomy" id="7224"/>
    <lineage>
        <taxon>Eukaryota</taxon>
        <taxon>Metazoa</taxon>
        <taxon>Ecdysozoa</taxon>
        <taxon>Arthropoda</taxon>
        <taxon>Hexapoda</taxon>
        <taxon>Insecta</taxon>
        <taxon>Pterygota</taxon>
        <taxon>Neoptera</taxon>
        <taxon>Endopterygota</taxon>
        <taxon>Diptera</taxon>
        <taxon>Brachycera</taxon>
        <taxon>Muscomorpha</taxon>
        <taxon>Ephydroidea</taxon>
        <taxon>Drosophilidae</taxon>
        <taxon>Drosophila</taxon>
    </lineage>
</organism>
<dbReference type="InterPro" id="IPR001254">
    <property type="entry name" value="Trypsin_dom"/>
</dbReference>
<dbReference type="GO" id="GO:0006508">
    <property type="term" value="P:proteolysis"/>
    <property type="evidence" value="ECO:0007669"/>
    <property type="project" value="InterPro"/>
</dbReference>
<evidence type="ECO:0000313" key="13">
    <source>
        <dbReference type="RefSeq" id="XP_023176771.2"/>
    </source>
</evidence>
<keyword evidence="5" id="KW-0472">Membrane</keyword>
<dbReference type="GO" id="GO:0005041">
    <property type="term" value="F:low-density lipoprotein particle receptor activity"/>
    <property type="evidence" value="ECO:0007669"/>
    <property type="project" value="TreeGrafter"/>
</dbReference>
<evidence type="ECO:0000256" key="10">
    <source>
        <dbReference type="SAM" id="SignalP"/>
    </source>
</evidence>
<evidence type="ECO:0000256" key="6">
    <source>
        <dbReference type="ARBA" id="ARBA00023157"/>
    </source>
</evidence>
<dbReference type="Pfam" id="PF00057">
    <property type="entry name" value="Ldl_recept_a"/>
    <property type="match status" value="2"/>
</dbReference>
<dbReference type="CDD" id="cd00033">
    <property type="entry name" value="CCP"/>
    <property type="match status" value="1"/>
</dbReference>
<evidence type="ECO:0000256" key="9">
    <source>
        <dbReference type="PROSITE-ProRule" id="PRU00124"/>
    </source>
</evidence>
<keyword evidence="7" id="KW-0675">Receptor</keyword>
<dbReference type="InterPro" id="IPR023415">
    <property type="entry name" value="LDLR_class-A_CS"/>
</dbReference>
<feature type="signal peptide" evidence="10">
    <location>
        <begin position="1"/>
        <end position="27"/>
    </location>
</feature>
<keyword evidence="6 9" id="KW-1015">Disulfide bond</keyword>
<protein>
    <submittedName>
        <fullName evidence="13">Modular serine protease-like</fullName>
    </submittedName>
</protein>
<keyword evidence="4" id="KW-1133">Transmembrane helix</keyword>
<evidence type="ECO:0000256" key="3">
    <source>
        <dbReference type="ARBA" id="ARBA00022737"/>
    </source>
</evidence>
<dbReference type="PANTHER" id="PTHR22722">
    <property type="entry name" value="LOW-DENSITY LIPOPROTEIN RECEPTOR-RELATED PROTEIN 2-RELATED"/>
    <property type="match status" value="1"/>
</dbReference>
<dbReference type="InterPro" id="IPR009003">
    <property type="entry name" value="Peptidase_S1_PA"/>
</dbReference>
<dbReference type="RefSeq" id="XP_023176771.2">
    <property type="nucleotide sequence ID" value="XM_023321003.2"/>
</dbReference>
<dbReference type="Gene3D" id="4.10.400.10">
    <property type="entry name" value="Low-density Lipoprotein Receptor"/>
    <property type="match status" value="4"/>
</dbReference>